<dbReference type="InterPro" id="IPR016181">
    <property type="entry name" value="Acyl_CoA_acyltransferase"/>
</dbReference>
<organism evidence="2 3">
    <name type="scientific">Bifidobacterium santillanense</name>
    <dbReference type="NCBI Taxonomy" id="2809028"/>
    <lineage>
        <taxon>Bacteria</taxon>
        <taxon>Bacillati</taxon>
        <taxon>Actinomycetota</taxon>
        <taxon>Actinomycetes</taxon>
        <taxon>Bifidobacteriales</taxon>
        <taxon>Bifidobacteriaceae</taxon>
        <taxon>Bifidobacterium</taxon>
    </lineage>
</organism>
<dbReference type="PROSITE" id="PS51186">
    <property type="entry name" value="GNAT"/>
    <property type="match status" value="1"/>
</dbReference>
<evidence type="ECO:0000313" key="2">
    <source>
        <dbReference type="EMBL" id="MBT1172023.1"/>
    </source>
</evidence>
<name>A0ABS5UM79_9BIFI</name>
<dbReference type="Pfam" id="PF00583">
    <property type="entry name" value="Acetyltransf_1"/>
    <property type="match status" value="1"/>
</dbReference>
<keyword evidence="3" id="KW-1185">Reference proteome</keyword>
<feature type="domain" description="N-acetyltransferase" evidence="1">
    <location>
        <begin position="5"/>
        <end position="207"/>
    </location>
</feature>
<protein>
    <submittedName>
        <fullName evidence="2">GNAT family N-acetyltransferase</fullName>
    </submittedName>
</protein>
<evidence type="ECO:0000313" key="3">
    <source>
        <dbReference type="Proteomes" id="UP000773064"/>
    </source>
</evidence>
<accession>A0ABS5UM79</accession>
<dbReference type="CDD" id="cd04301">
    <property type="entry name" value="NAT_SF"/>
    <property type="match status" value="1"/>
</dbReference>
<evidence type="ECO:0000259" key="1">
    <source>
        <dbReference type="PROSITE" id="PS51186"/>
    </source>
</evidence>
<comment type="caution">
    <text evidence="2">The sequence shown here is derived from an EMBL/GenBank/DDBJ whole genome shotgun (WGS) entry which is preliminary data.</text>
</comment>
<gene>
    <name evidence="2" type="ORF">JS528_01335</name>
</gene>
<dbReference type="SUPFAM" id="SSF55729">
    <property type="entry name" value="Acyl-CoA N-acyltransferases (Nat)"/>
    <property type="match status" value="1"/>
</dbReference>
<dbReference type="Proteomes" id="UP000773064">
    <property type="component" value="Unassembled WGS sequence"/>
</dbReference>
<proteinExistence type="predicted"/>
<dbReference type="InterPro" id="IPR000182">
    <property type="entry name" value="GNAT_dom"/>
</dbReference>
<dbReference type="Gene3D" id="3.40.630.30">
    <property type="match status" value="1"/>
</dbReference>
<reference evidence="2 3" key="1">
    <citation type="journal article" date="2021" name="Environ. Microbiol.">
        <title>Genetic insights into the dark matter of the mammalian gut microbiota through targeted genome reconstruction.</title>
        <authorList>
            <person name="Lugli G.A."/>
            <person name="Alessandri G."/>
            <person name="Milani C."/>
            <person name="Viappiani A."/>
            <person name="Fontana F."/>
            <person name="Tarracchini C."/>
            <person name="Mancabelli L."/>
            <person name="Argentini C."/>
            <person name="Ruiz L."/>
            <person name="Margolles A."/>
            <person name="van Sinderen D."/>
            <person name="Turroni F."/>
            <person name="Ventura M."/>
        </authorList>
    </citation>
    <scope>NUCLEOTIDE SEQUENCE [LARGE SCALE GENOMIC DNA]</scope>
    <source>
        <strain evidence="2 3">MA2</strain>
    </source>
</reference>
<sequence>MDDSVTMRPLHRDDYPTVIEMMRRMWYASVGDACARRLAAADLHHCLSRSTVAMAAERDGEVVGVILGRVAAAVSRRRPLPRCRHVLHMIRESIPLPFSAEGRRGIREALELIAVDAHLIRGIGSRYDAEIVLFLVDERVRGRGVGRMLFDRILRTFRNVGANRYFLFTDTTCDVGFYDHRGLTRFRERRVSRRDGADDVYYLYEGRP</sequence>
<dbReference type="EMBL" id="JAFEJS010000001">
    <property type="protein sequence ID" value="MBT1172023.1"/>
    <property type="molecule type" value="Genomic_DNA"/>
</dbReference>